<keyword evidence="3 4" id="KW-0732">Signal</keyword>
<evidence type="ECO:0000256" key="3">
    <source>
        <dbReference type="ARBA" id="ARBA00022729"/>
    </source>
</evidence>
<evidence type="ECO:0000313" key="7">
    <source>
        <dbReference type="RefSeq" id="XP_006823159.1"/>
    </source>
</evidence>
<accession>A0ABM0MT18</accession>
<reference evidence="7" key="1">
    <citation type="submission" date="2025-08" db="UniProtKB">
        <authorList>
            <consortium name="RefSeq"/>
        </authorList>
    </citation>
    <scope>IDENTIFICATION</scope>
    <source>
        <tissue evidence="7">Testes</tissue>
    </source>
</reference>
<dbReference type="Gene3D" id="2.60.120.40">
    <property type="match status" value="1"/>
</dbReference>
<dbReference type="InterPro" id="IPR050822">
    <property type="entry name" value="Cerebellin_Synaptic_Org"/>
</dbReference>
<dbReference type="PROSITE" id="PS50871">
    <property type="entry name" value="C1Q"/>
    <property type="match status" value="1"/>
</dbReference>
<evidence type="ECO:0000256" key="1">
    <source>
        <dbReference type="ARBA" id="ARBA00004613"/>
    </source>
</evidence>
<dbReference type="PANTHER" id="PTHR22923">
    <property type="entry name" value="CEREBELLIN-RELATED"/>
    <property type="match status" value="1"/>
</dbReference>
<dbReference type="PRINTS" id="PR00007">
    <property type="entry name" value="COMPLEMNTC1Q"/>
</dbReference>
<dbReference type="PANTHER" id="PTHR22923:SF116">
    <property type="entry name" value="C1Q DOMAIN-CONTAINING PROTEIN"/>
    <property type="match status" value="1"/>
</dbReference>
<dbReference type="InterPro" id="IPR008983">
    <property type="entry name" value="Tumour_necrosis_fac-like_dom"/>
</dbReference>
<protein>
    <submittedName>
        <fullName evidence="7">Complement C1q-like protein 4-like</fullName>
    </submittedName>
</protein>
<dbReference type="Proteomes" id="UP000694865">
    <property type="component" value="Unplaced"/>
</dbReference>
<dbReference type="RefSeq" id="XP_006823159.1">
    <property type="nucleotide sequence ID" value="XM_006823096.1"/>
</dbReference>
<comment type="subcellular location">
    <subcellularLocation>
        <location evidence="1">Secreted</location>
    </subcellularLocation>
</comment>
<sequence length="192" mass="20983">MNYCIIIFAFASNFVPIIAQSLEGESTQLSGCLPCCMKGDAGPPGQPAPVTKVAFSAGRTTHMYSNPTQQIVVFDHVITNLGNGYDENTGIFTCPVSGTYFFTFNGLKNYGKNLHLKLMKNRVEIVSAHSGQGLGSLGPSELQHTGNDVIIHCDEGDGVWIWLSYSDSNPYQLFSHPTHKYTSFSGYIIFVD</sequence>
<evidence type="ECO:0000256" key="2">
    <source>
        <dbReference type="ARBA" id="ARBA00022525"/>
    </source>
</evidence>
<feature type="signal peptide" evidence="4">
    <location>
        <begin position="1"/>
        <end position="19"/>
    </location>
</feature>
<dbReference type="SUPFAM" id="SSF49842">
    <property type="entry name" value="TNF-like"/>
    <property type="match status" value="1"/>
</dbReference>
<dbReference type="SMART" id="SM00110">
    <property type="entry name" value="C1Q"/>
    <property type="match status" value="1"/>
</dbReference>
<gene>
    <name evidence="7" type="primary">LOC102800716</name>
</gene>
<feature type="domain" description="C1q" evidence="5">
    <location>
        <begin position="48"/>
        <end position="192"/>
    </location>
</feature>
<proteinExistence type="predicted"/>
<dbReference type="InterPro" id="IPR001073">
    <property type="entry name" value="C1q_dom"/>
</dbReference>
<evidence type="ECO:0000313" key="6">
    <source>
        <dbReference type="Proteomes" id="UP000694865"/>
    </source>
</evidence>
<organism evidence="6 7">
    <name type="scientific">Saccoglossus kowalevskii</name>
    <name type="common">Acorn worm</name>
    <dbReference type="NCBI Taxonomy" id="10224"/>
    <lineage>
        <taxon>Eukaryota</taxon>
        <taxon>Metazoa</taxon>
        <taxon>Hemichordata</taxon>
        <taxon>Enteropneusta</taxon>
        <taxon>Harrimaniidae</taxon>
        <taxon>Saccoglossus</taxon>
    </lineage>
</organism>
<keyword evidence="2" id="KW-0964">Secreted</keyword>
<evidence type="ECO:0000259" key="5">
    <source>
        <dbReference type="PROSITE" id="PS50871"/>
    </source>
</evidence>
<dbReference type="Pfam" id="PF00386">
    <property type="entry name" value="C1q"/>
    <property type="match status" value="1"/>
</dbReference>
<evidence type="ECO:0000256" key="4">
    <source>
        <dbReference type="SAM" id="SignalP"/>
    </source>
</evidence>
<name>A0ABM0MT18_SACKO</name>
<feature type="chain" id="PRO_5046528796" evidence="4">
    <location>
        <begin position="20"/>
        <end position="192"/>
    </location>
</feature>
<dbReference type="GeneID" id="102800716"/>
<keyword evidence="6" id="KW-1185">Reference proteome</keyword>